<gene>
    <name evidence="1" type="ORF">GMA6_86</name>
</gene>
<dbReference type="KEGG" id="vg:28801136"/>
<protein>
    <submittedName>
        <fullName evidence="1">Uncharacterized protein</fullName>
    </submittedName>
</protein>
<accession>A0A0K0NLD7</accession>
<dbReference type="Proteomes" id="UP000203886">
    <property type="component" value="Segment"/>
</dbReference>
<keyword evidence="2" id="KW-1185">Reference proteome</keyword>
<proteinExistence type="predicted"/>
<evidence type="ECO:0000313" key="2">
    <source>
        <dbReference type="Proteomes" id="UP000203886"/>
    </source>
</evidence>
<dbReference type="RefSeq" id="YP_009273568.1">
    <property type="nucleotide sequence ID" value="NC_030906.1"/>
</dbReference>
<dbReference type="GeneID" id="28801136"/>
<name>A0A0K0NLD7_9CAUD</name>
<reference evidence="1 2" key="1">
    <citation type="journal article" date="2015" name="PLoS ONE">
        <title>Lysis to Kill: Evaluation of the Lytic Abilities, and Genomics of Nine Bacteriophages Infective for Gordonia spp. and Their Potential Use in Activated Sludge Foam Biocontrol.</title>
        <authorList>
            <person name="Dyson Z.A."/>
            <person name="Tucci J."/>
            <person name="Seviour R.J."/>
            <person name="Petrovski S."/>
        </authorList>
    </citation>
    <scope>NUCLEOTIDE SEQUENCE [LARGE SCALE GENOMIC DNA]</scope>
</reference>
<sequence>MGDVRFFLATCIMRPLQPVVNWWDHKMVPRMYQLEDHDWNFMGERIRCRNCGEYANMFTLLRIWWSLRKIRKRV</sequence>
<organism evidence="1 2">
    <name type="scientific">Gordonia phage GMA6</name>
    <dbReference type="NCBI Taxonomy" id="1647285"/>
    <lineage>
        <taxon>Viruses</taxon>
        <taxon>Duplodnaviria</taxon>
        <taxon>Heunggongvirae</taxon>
        <taxon>Uroviricota</taxon>
        <taxon>Caudoviricetes</taxon>
        <taxon>Bendigovirus</taxon>
        <taxon>Bendigovirus GMA6</taxon>
    </lineage>
</organism>
<evidence type="ECO:0000313" key="1">
    <source>
        <dbReference type="EMBL" id="AKL88367.1"/>
    </source>
</evidence>
<dbReference type="EMBL" id="KR063280">
    <property type="protein sequence ID" value="AKL88367.1"/>
    <property type="molecule type" value="Genomic_DNA"/>
</dbReference>